<dbReference type="Gene3D" id="3.40.50.2300">
    <property type="match status" value="2"/>
</dbReference>
<accession>A0ABP7ART7</accession>
<dbReference type="InterPro" id="IPR010982">
    <property type="entry name" value="Lambda_DNA-bd_dom_sf"/>
</dbReference>
<organism evidence="5 6">
    <name type="scientific">Microlunatus ginsengisoli</name>
    <dbReference type="NCBI Taxonomy" id="363863"/>
    <lineage>
        <taxon>Bacteria</taxon>
        <taxon>Bacillati</taxon>
        <taxon>Actinomycetota</taxon>
        <taxon>Actinomycetes</taxon>
        <taxon>Propionibacteriales</taxon>
        <taxon>Propionibacteriaceae</taxon>
        <taxon>Microlunatus</taxon>
    </lineage>
</organism>
<dbReference type="Pfam" id="PF00356">
    <property type="entry name" value="LacI"/>
    <property type="match status" value="1"/>
</dbReference>
<dbReference type="SUPFAM" id="SSF53822">
    <property type="entry name" value="Periplasmic binding protein-like I"/>
    <property type="match status" value="1"/>
</dbReference>
<protein>
    <submittedName>
        <fullName evidence="5">LacI family DNA-binding transcriptional regulator</fullName>
    </submittedName>
</protein>
<dbReference type="InterPro" id="IPR046335">
    <property type="entry name" value="LacI/GalR-like_sensor"/>
</dbReference>
<dbReference type="PROSITE" id="PS50932">
    <property type="entry name" value="HTH_LACI_2"/>
    <property type="match status" value="1"/>
</dbReference>
<name>A0ABP7ART7_9ACTN</name>
<dbReference type="Proteomes" id="UP001501490">
    <property type="component" value="Unassembled WGS sequence"/>
</dbReference>
<evidence type="ECO:0000259" key="4">
    <source>
        <dbReference type="PROSITE" id="PS50932"/>
    </source>
</evidence>
<dbReference type="CDD" id="cd06267">
    <property type="entry name" value="PBP1_LacI_sugar_binding-like"/>
    <property type="match status" value="1"/>
</dbReference>
<evidence type="ECO:0000313" key="6">
    <source>
        <dbReference type="Proteomes" id="UP001501490"/>
    </source>
</evidence>
<dbReference type="EMBL" id="BAABAB010000049">
    <property type="protein sequence ID" value="GAA3638423.1"/>
    <property type="molecule type" value="Genomic_DNA"/>
</dbReference>
<dbReference type="CDD" id="cd01392">
    <property type="entry name" value="HTH_LacI"/>
    <property type="match status" value="1"/>
</dbReference>
<comment type="caution">
    <text evidence="5">The sequence shown here is derived from an EMBL/GenBank/DDBJ whole genome shotgun (WGS) entry which is preliminary data.</text>
</comment>
<keyword evidence="6" id="KW-1185">Reference proteome</keyword>
<dbReference type="Pfam" id="PF13377">
    <property type="entry name" value="Peripla_BP_3"/>
    <property type="match status" value="1"/>
</dbReference>
<dbReference type="InterPro" id="IPR028082">
    <property type="entry name" value="Peripla_BP_I"/>
</dbReference>
<dbReference type="InterPro" id="IPR000843">
    <property type="entry name" value="HTH_LacI"/>
</dbReference>
<gene>
    <name evidence="5" type="ORF">GCM10022236_46050</name>
</gene>
<dbReference type="SMART" id="SM00354">
    <property type="entry name" value="HTH_LACI"/>
    <property type="match status" value="1"/>
</dbReference>
<reference evidence="6" key="1">
    <citation type="journal article" date="2019" name="Int. J. Syst. Evol. Microbiol.">
        <title>The Global Catalogue of Microorganisms (GCM) 10K type strain sequencing project: providing services to taxonomists for standard genome sequencing and annotation.</title>
        <authorList>
            <consortium name="The Broad Institute Genomics Platform"/>
            <consortium name="The Broad Institute Genome Sequencing Center for Infectious Disease"/>
            <person name="Wu L."/>
            <person name="Ma J."/>
        </authorList>
    </citation>
    <scope>NUCLEOTIDE SEQUENCE [LARGE SCALE GENOMIC DNA]</scope>
    <source>
        <strain evidence="6">JCM 16929</strain>
    </source>
</reference>
<feature type="domain" description="HTH lacI-type" evidence="4">
    <location>
        <begin position="6"/>
        <end position="60"/>
    </location>
</feature>
<evidence type="ECO:0000256" key="1">
    <source>
        <dbReference type="ARBA" id="ARBA00023015"/>
    </source>
</evidence>
<keyword evidence="1" id="KW-0805">Transcription regulation</keyword>
<evidence type="ECO:0000256" key="2">
    <source>
        <dbReference type="ARBA" id="ARBA00023125"/>
    </source>
</evidence>
<evidence type="ECO:0000313" key="5">
    <source>
        <dbReference type="EMBL" id="GAA3638423.1"/>
    </source>
</evidence>
<evidence type="ECO:0000256" key="3">
    <source>
        <dbReference type="ARBA" id="ARBA00023163"/>
    </source>
</evidence>
<proteinExistence type="predicted"/>
<sequence>MTADRATVYDVAARAGVSTATVSFAFRRPEKVRPETRERVLAAAHELAYVPSASARGLAHGRTRALGMLVHGVLLQRPEGVLAAATGTDPILDRARVFPLYVDEVGHGVELCCHRHGYSLLVNGVAAGSSGADAFADLAGRVDALVVFRDTVPRPVLRTMAERMPIVELAAASRDPRLCHVTVDDTGGARAMTEHLLAEHRLRRLEFVGDVAVWDQRRRFAGFAAALRARDLPVPAALSHGGHARHHAARIAENLAQRLAGTRRRAPQGVVCATDEVALALIDALSHLGIDVPGDIAVTGFDGILASRVFRPALTTVRQPMERLGSLAIDLLIERLDHPRLARAAVQLPVTPVIGNSCGC</sequence>
<dbReference type="SUPFAM" id="SSF47413">
    <property type="entry name" value="lambda repressor-like DNA-binding domains"/>
    <property type="match status" value="1"/>
</dbReference>
<keyword evidence="2 5" id="KW-0238">DNA-binding</keyword>
<dbReference type="PANTHER" id="PTHR30146">
    <property type="entry name" value="LACI-RELATED TRANSCRIPTIONAL REPRESSOR"/>
    <property type="match status" value="1"/>
</dbReference>
<dbReference type="GO" id="GO:0003677">
    <property type="term" value="F:DNA binding"/>
    <property type="evidence" value="ECO:0007669"/>
    <property type="project" value="UniProtKB-KW"/>
</dbReference>
<dbReference type="PANTHER" id="PTHR30146:SF109">
    <property type="entry name" value="HTH-TYPE TRANSCRIPTIONAL REGULATOR GALS"/>
    <property type="match status" value="1"/>
</dbReference>
<dbReference type="Gene3D" id="1.10.260.40">
    <property type="entry name" value="lambda repressor-like DNA-binding domains"/>
    <property type="match status" value="1"/>
</dbReference>
<keyword evidence="3" id="KW-0804">Transcription</keyword>